<accession>A0A803QUX3</accession>
<name>A0A803QUX3_CANSA</name>
<sequence length="69" mass="7954">MFRHLATSIFLTKKHLSDSTSFRFDVFPYDVKLRSDYFLGCHSLQAAFLSEILSSNAEGSYIFIEKLVN</sequence>
<dbReference type="Gramene" id="novel_model_1679_5bd9a17a">
    <property type="protein sequence ID" value="cds.novel_model_1679_5bd9a17a"/>
    <property type="gene ID" value="novel_gene_919_5bd9a17a"/>
</dbReference>
<dbReference type="EnsemblPlants" id="novel_model_1679_5bd9a17a">
    <property type="protein sequence ID" value="cds.novel_model_1679_5bd9a17a"/>
    <property type="gene ID" value="novel_gene_919_5bd9a17a"/>
</dbReference>
<protein>
    <submittedName>
        <fullName evidence="1">Uncharacterized protein</fullName>
    </submittedName>
</protein>
<proteinExistence type="predicted"/>
<reference evidence="1" key="1">
    <citation type="submission" date="2018-11" db="EMBL/GenBank/DDBJ databases">
        <authorList>
            <person name="Grassa J C."/>
        </authorList>
    </citation>
    <scope>NUCLEOTIDE SEQUENCE [LARGE SCALE GENOMIC DNA]</scope>
</reference>
<dbReference type="AlphaFoldDB" id="A0A803QUX3"/>
<organism evidence="1 2">
    <name type="scientific">Cannabis sativa</name>
    <name type="common">Hemp</name>
    <name type="synonym">Marijuana</name>
    <dbReference type="NCBI Taxonomy" id="3483"/>
    <lineage>
        <taxon>Eukaryota</taxon>
        <taxon>Viridiplantae</taxon>
        <taxon>Streptophyta</taxon>
        <taxon>Embryophyta</taxon>
        <taxon>Tracheophyta</taxon>
        <taxon>Spermatophyta</taxon>
        <taxon>Magnoliopsida</taxon>
        <taxon>eudicotyledons</taxon>
        <taxon>Gunneridae</taxon>
        <taxon>Pentapetalae</taxon>
        <taxon>rosids</taxon>
        <taxon>fabids</taxon>
        <taxon>Rosales</taxon>
        <taxon>Cannabaceae</taxon>
        <taxon>Cannabis</taxon>
    </lineage>
</organism>
<dbReference type="Proteomes" id="UP000596661">
    <property type="component" value="Chromosome 1"/>
</dbReference>
<evidence type="ECO:0000313" key="1">
    <source>
        <dbReference type="EnsemblPlants" id="cds.novel_model_1679_5bd9a17a"/>
    </source>
</evidence>
<keyword evidence="2" id="KW-1185">Reference proteome</keyword>
<dbReference type="EMBL" id="UZAU01000046">
    <property type="status" value="NOT_ANNOTATED_CDS"/>
    <property type="molecule type" value="Genomic_DNA"/>
</dbReference>
<evidence type="ECO:0000313" key="2">
    <source>
        <dbReference type="Proteomes" id="UP000596661"/>
    </source>
</evidence>
<reference evidence="1" key="2">
    <citation type="submission" date="2021-03" db="UniProtKB">
        <authorList>
            <consortium name="EnsemblPlants"/>
        </authorList>
    </citation>
    <scope>IDENTIFICATION</scope>
</reference>